<dbReference type="SMART" id="SM00220">
    <property type="entry name" value="S_TKc"/>
    <property type="match status" value="1"/>
</dbReference>
<evidence type="ECO:0000256" key="4">
    <source>
        <dbReference type="ARBA" id="ARBA00048679"/>
    </source>
</evidence>
<dbReference type="GO" id="GO:0031032">
    <property type="term" value="P:actomyosin structure organization"/>
    <property type="evidence" value="ECO:0007669"/>
    <property type="project" value="TreeGrafter"/>
</dbReference>
<comment type="similarity">
    <text evidence="2">Belongs to the protein kinase superfamily. STE Ser/Thr protein kinase family. COT1 subfamily.</text>
</comment>
<dbReference type="OMA" id="CHSQGFA"/>
<feature type="domain" description="Protein kinase" evidence="6">
    <location>
        <begin position="58"/>
        <end position="357"/>
    </location>
</feature>
<accession>K5WXZ4</accession>
<dbReference type="GeneID" id="18827636"/>
<dbReference type="PANTHER" id="PTHR22988:SF71">
    <property type="entry name" value="CITRON RHO-INTERACTING KINASE"/>
    <property type="match status" value="1"/>
</dbReference>
<evidence type="ECO:0000256" key="3">
    <source>
        <dbReference type="ARBA" id="ARBA00047899"/>
    </source>
</evidence>
<feature type="region of interest" description="Disordered" evidence="5">
    <location>
        <begin position="621"/>
        <end position="717"/>
    </location>
</feature>
<dbReference type="RefSeq" id="XP_007333934.1">
    <property type="nucleotide sequence ID" value="XM_007333872.1"/>
</dbReference>
<dbReference type="Gene3D" id="3.30.200.20">
    <property type="entry name" value="Phosphorylase Kinase, domain 1"/>
    <property type="match status" value="1"/>
</dbReference>
<dbReference type="Proteomes" id="UP000008493">
    <property type="component" value="Unassembled WGS sequence"/>
</dbReference>
<evidence type="ECO:0000256" key="2">
    <source>
        <dbReference type="ARBA" id="ARBA00038271"/>
    </source>
</evidence>
<dbReference type="PANTHER" id="PTHR22988">
    <property type="entry name" value="MYOTONIC DYSTROPHY S/T KINASE-RELATED"/>
    <property type="match status" value="1"/>
</dbReference>
<dbReference type="eggNOG" id="KOG0612">
    <property type="taxonomic scope" value="Eukaryota"/>
</dbReference>
<evidence type="ECO:0000256" key="1">
    <source>
        <dbReference type="ARBA" id="ARBA00022553"/>
    </source>
</evidence>
<dbReference type="InterPro" id="IPR011009">
    <property type="entry name" value="Kinase-like_dom_sf"/>
</dbReference>
<dbReference type="OrthoDB" id="3359639at2759"/>
<dbReference type="GO" id="GO:0005856">
    <property type="term" value="C:cytoskeleton"/>
    <property type="evidence" value="ECO:0007669"/>
    <property type="project" value="TreeGrafter"/>
</dbReference>
<dbReference type="InterPro" id="IPR050839">
    <property type="entry name" value="Rho-assoc_Ser/Thr_Kinase"/>
</dbReference>
<name>K5WXZ4_AGABU</name>
<dbReference type="SUPFAM" id="SSF56112">
    <property type="entry name" value="Protein kinase-like (PK-like)"/>
    <property type="match status" value="1"/>
</dbReference>
<dbReference type="GO" id="GO:0004674">
    <property type="term" value="F:protein serine/threonine kinase activity"/>
    <property type="evidence" value="ECO:0007669"/>
    <property type="project" value="UniProtKB-EC"/>
</dbReference>
<dbReference type="InParanoid" id="K5WXZ4"/>
<dbReference type="GO" id="GO:0005737">
    <property type="term" value="C:cytoplasm"/>
    <property type="evidence" value="ECO:0007669"/>
    <property type="project" value="TreeGrafter"/>
</dbReference>
<feature type="compositionally biased region" description="Low complexity" evidence="5">
    <location>
        <begin position="688"/>
        <end position="698"/>
    </location>
</feature>
<feature type="compositionally biased region" description="Polar residues" evidence="5">
    <location>
        <begin position="621"/>
        <end position="657"/>
    </location>
</feature>
<dbReference type="AlphaFoldDB" id="K5WXZ4"/>
<organism evidence="7 8">
    <name type="scientific">Agaricus bisporus var. burnettii (strain JB137-S8 / ATCC MYA-4627 / FGSC 10392)</name>
    <name type="common">White button mushroom</name>
    <dbReference type="NCBI Taxonomy" id="597362"/>
    <lineage>
        <taxon>Eukaryota</taxon>
        <taxon>Fungi</taxon>
        <taxon>Dikarya</taxon>
        <taxon>Basidiomycota</taxon>
        <taxon>Agaricomycotina</taxon>
        <taxon>Agaricomycetes</taxon>
        <taxon>Agaricomycetidae</taxon>
        <taxon>Agaricales</taxon>
        <taxon>Agaricineae</taxon>
        <taxon>Agaricaceae</taxon>
        <taxon>Agaricus</taxon>
    </lineage>
</organism>
<dbReference type="GO" id="GO:0005524">
    <property type="term" value="F:ATP binding"/>
    <property type="evidence" value="ECO:0007669"/>
    <property type="project" value="InterPro"/>
</dbReference>
<dbReference type="KEGG" id="abp:AGABI1DRAFT132261"/>
<protein>
    <recommendedName>
        <fullName evidence="6">Protein kinase domain-containing protein</fullName>
    </recommendedName>
</protein>
<evidence type="ECO:0000256" key="5">
    <source>
        <dbReference type="SAM" id="MobiDB-lite"/>
    </source>
</evidence>
<feature type="compositionally biased region" description="Basic and acidic residues" evidence="5">
    <location>
        <begin position="854"/>
        <end position="867"/>
    </location>
</feature>
<dbReference type="EMBL" id="JH971413">
    <property type="protein sequence ID" value="EKM75472.1"/>
    <property type="molecule type" value="Genomic_DNA"/>
</dbReference>
<comment type="catalytic activity">
    <reaction evidence="3">
        <text>L-threonyl-[protein] + ATP = O-phospho-L-threonyl-[protein] + ADP + H(+)</text>
        <dbReference type="Rhea" id="RHEA:46608"/>
        <dbReference type="Rhea" id="RHEA-COMP:11060"/>
        <dbReference type="Rhea" id="RHEA-COMP:11605"/>
        <dbReference type="ChEBI" id="CHEBI:15378"/>
        <dbReference type="ChEBI" id="CHEBI:30013"/>
        <dbReference type="ChEBI" id="CHEBI:30616"/>
        <dbReference type="ChEBI" id="CHEBI:61977"/>
        <dbReference type="ChEBI" id="CHEBI:456216"/>
        <dbReference type="EC" id="2.7.11.1"/>
    </reaction>
</comment>
<feature type="compositionally biased region" description="Basic and acidic residues" evidence="5">
    <location>
        <begin position="794"/>
        <end position="812"/>
    </location>
</feature>
<keyword evidence="8" id="KW-1185">Reference proteome</keyword>
<dbReference type="STRING" id="597362.K5WXZ4"/>
<dbReference type="InterPro" id="IPR008271">
    <property type="entry name" value="Ser/Thr_kinase_AS"/>
</dbReference>
<feature type="compositionally biased region" description="Low complexity" evidence="5">
    <location>
        <begin position="772"/>
        <end position="784"/>
    </location>
</feature>
<dbReference type="PROSITE" id="PS50011">
    <property type="entry name" value="PROTEIN_KINASE_DOM"/>
    <property type="match status" value="1"/>
</dbReference>
<feature type="region of interest" description="Disordered" evidence="5">
    <location>
        <begin position="768"/>
        <end position="876"/>
    </location>
</feature>
<gene>
    <name evidence="7" type="ORF">AGABI1DRAFT_132261</name>
</gene>
<evidence type="ECO:0000259" key="6">
    <source>
        <dbReference type="PROSITE" id="PS50011"/>
    </source>
</evidence>
<evidence type="ECO:0000313" key="8">
    <source>
        <dbReference type="Proteomes" id="UP000008493"/>
    </source>
</evidence>
<dbReference type="InterPro" id="IPR000719">
    <property type="entry name" value="Prot_kinase_dom"/>
</dbReference>
<dbReference type="Pfam" id="PF00069">
    <property type="entry name" value="Pkinase"/>
    <property type="match status" value="1"/>
</dbReference>
<keyword evidence="1" id="KW-0597">Phosphoprotein</keyword>
<evidence type="ECO:0000313" key="7">
    <source>
        <dbReference type="EMBL" id="EKM75472.1"/>
    </source>
</evidence>
<feature type="region of interest" description="Disordered" evidence="5">
    <location>
        <begin position="480"/>
        <end position="499"/>
    </location>
</feature>
<dbReference type="PROSITE" id="PS00108">
    <property type="entry name" value="PROTEIN_KINASE_ST"/>
    <property type="match status" value="1"/>
</dbReference>
<comment type="catalytic activity">
    <reaction evidence="4">
        <text>L-seryl-[protein] + ATP = O-phospho-L-seryl-[protein] + ADP + H(+)</text>
        <dbReference type="Rhea" id="RHEA:17989"/>
        <dbReference type="Rhea" id="RHEA-COMP:9863"/>
        <dbReference type="Rhea" id="RHEA-COMP:11604"/>
        <dbReference type="ChEBI" id="CHEBI:15378"/>
        <dbReference type="ChEBI" id="CHEBI:29999"/>
        <dbReference type="ChEBI" id="CHEBI:30616"/>
        <dbReference type="ChEBI" id="CHEBI:83421"/>
        <dbReference type="ChEBI" id="CHEBI:456216"/>
        <dbReference type="EC" id="2.7.11.1"/>
    </reaction>
</comment>
<dbReference type="Gene3D" id="1.10.510.10">
    <property type="entry name" value="Transferase(Phosphotransferase) domain 1"/>
    <property type="match status" value="1"/>
</dbReference>
<reference evidence="8" key="1">
    <citation type="journal article" date="2012" name="Proc. Natl. Acad. Sci. U.S.A.">
        <title>Genome sequence of the button mushroom Agaricus bisporus reveals mechanisms governing adaptation to a humic-rich ecological niche.</title>
        <authorList>
            <person name="Morin E."/>
            <person name="Kohler A."/>
            <person name="Baker A.R."/>
            <person name="Foulongne-Oriol M."/>
            <person name="Lombard V."/>
            <person name="Nagy L.G."/>
            <person name="Ohm R.A."/>
            <person name="Patyshakuliyeva A."/>
            <person name="Brun A."/>
            <person name="Aerts A.L."/>
            <person name="Bailey A.M."/>
            <person name="Billette C."/>
            <person name="Coutinho P.M."/>
            <person name="Deakin G."/>
            <person name="Doddapaneni H."/>
            <person name="Floudas D."/>
            <person name="Grimwood J."/>
            <person name="Hilden K."/>
            <person name="Kuees U."/>
            <person name="LaButti K.M."/>
            <person name="Lapidus A."/>
            <person name="Lindquist E.A."/>
            <person name="Lucas S.M."/>
            <person name="Murat C."/>
            <person name="Riley R.W."/>
            <person name="Salamov A.A."/>
            <person name="Schmutz J."/>
            <person name="Subramanian V."/>
            <person name="Woesten H.A.B."/>
            <person name="Xu J."/>
            <person name="Eastwood D.C."/>
            <person name="Foster G.D."/>
            <person name="Sonnenberg A.S."/>
            <person name="Cullen D."/>
            <person name="de Vries R.P."/>
            <person name="Lundell T."/>
            <person name="Hibbett D.S."/>
            <person name="Henrissat B."/>
            <person name="Burton K.S."/>
            <person name="Kerrigan R.W."/>
            <person name="Challen M.P."/>
            <person name="Grigoriev I.V."/>
            <person name="Martin F."/>
        </authorList>
    </citation>
    <scope>NUCLEOTIDE SEQUENCE [LARGE SCALE GENOMIC DNA]</scope>
    <source>
        <strain evidence="8">JB137-S8 / ATCC MYA-4627 / FGSC 10392</strain>
    </source>
</reference>
<proteinExistence type="inferred from homology"/>
<sequence>MSLSWLQRKTKLASLLKSQGDEDADGIALDRLLHGQNVIGKTPKTVEIDALRFRDKDLDVVGTLEFGQYGVIDVVTCRLNGQTYVRKSTDKRFALRARDQCFPQFERDILLQAFKSETTWAPHLLCAFQTPTHLNLVMDYAEGGSLWDVLESSPHSGKLLEDDLQWWIPQVVSAIHWCHSQGFAHRDIKPQNFVLTRDAHILLIDFGSAAPLLPAGPDGCQLLPKRYCILPCGTCDYISPEILMAHEEVLLALEMEDEDEYPSYQSLGDDEPGYGVETDWWSFGAMIYEMAYGVAPFFANEIRHTYQKIMNHERSLRFDESIPVPSVYKDFISKLLTHPERRIGRHNIMEITDHPLFEAVNWTNLHEQKPPEGLHLPQFTYNEQPPAHVQEKLASSRYEESLSQGFQFSALFQSSPLPSTTSPAISAVLRQTPMKSAMQEEPSAPFIGFSWGPTSDAFPSTADPISPPLRSHAPITPRVSSLATPSHLSTPRPQPVTNALTTPIHRYNTFSTPNNRTYAFTPFRTNTLPRTAGRTSQRRDLSDREAMKQLVDCVGMSARKKVLESGRKPKLLNNPASVRSGYGSLARKELRFKGDPIPMPDYRTSSFSMSHNASISLSYASMTQQQQPNISNPLDPQNTGPLLPTAISNNINSNNRPDSFDNDAHFGYSGSETEITDSEGPPSPSPRPGSSLSNSRRSATPTAAMLMGGGGNFSNLSMRSHTPTLLLASSSSKNSIGRMSGSGSSMLAATRSMSLNLGHLGLGAGSSGLGQGQAQLQSATAGASVPRMHLPDQGGRDDDKERDVSLEVKAADEVVEDEEKTPRKQVISGDRRTWNEGLNYSDRNIDGKSGSNASEERKDYREQRTNREGPAAVTEPQRHDVTFKRFRNSYTAAQAYHDDDDTGEYSLDNLDKSERDRFDELEKRLSLLISGIEDIEKKLAKAKLVIR</sequence>
<dbReference type="HOGENOM" id="CLU_013540_0_0_1"/>